<name>A0AA38Q842_9AGAR</name>
<protein>
    <submittedName>
        <fullName evidence="1">Uncharacterized protein</fullName>
    </submittedName>
</protein>
<dbReference type="Proteomes" id="UP001163850">
    <property type="component" value="Unassembled WGS sequence"/>
</dbReference>
<accession>A0AA38Q842</accession>
<proteinExistence type="predicted"/>
<reference evidence="1" key="1">
    <citation type="submission" date="2022-08" db="EMBL/GenBank/DDBJ databases">
        <authorList>
            <consortium name="DOE Joint Genome Institute"/>
            <person name="Min B."/>
            <person name="Riley R."/>
            <person name="Sierra-Patev S."/>
            <person name="Naranjo-Ortiz M."/>
            <person name="Looney B."/>
            <person name="Konkel Z."/>
            <person name="Slot J.C."/>
            <person name="Sakamoto Y."/>
            <person name="Steenwyk J.L."/>
            <person name="Rokas A."/>
            <person name="Carro J."/>
            <person name="Camarero S."/>
            <person name="Ferreira P."/>
            <person name="Molpeceres G."/>
            <person name="Ruiz-Duenas F.J."/>
            <person name="Serrano A."/>
            <person name="Henrissat B."/>
            <person name="Drula E."/>
            <person name="Hughes K.W."/>
            <person name="Mata J.L."/>
            <person name="Ishikawa N.K."/>
            <person name="Vargas-Isla R."/>
            <person name="Ushijima S."/>
            <person name="Smith C.A."/>
            <person name="Ahrendt S."/>
            <person name="Andreopoulos W."/>
            <person name="He G."/>
            <person name="Labutti K."/>
            <person name="Lipzen A."/>
            <person name="Ng V."/>
            <person name="Sandor L."/>
            <person name="Barry K."/>
            <person name="Martinez A.T."/>
            <person name="Xiao Y."/>
            <person name="Gibbons J.G."/>
            <person name="Terashima K."/>
            <person name="Hibbett D.S."/>
            <person name="Grigoriev I.V."/>
        </authorList>
    </citation>
    <scope>NUCLEOTIDE SEQUENCE</scope>
    <source>
        <strain evidence="1">TFB7829</strain>
    </source>
</reference>
<comment type="caution">
    <text evidence="1">The sequence shown here is derived from an EMBL/GenBank/DDBJ whole genome shotgun (WGS) entry which is preliminary data.</text>
</comment>
<sequence length="71" mass="8453">MKFFALSFLFSLLYLLHLYHILPILFSRFFSFLHHEQMICILLQNSKSSHELDVLARNHGQLLCNSSPFKR</sequence>
<dbReference type="EMBL" id="MU801904">
    <property type="protein sequence ID" value="KAJ3988862.1"/>
    <property type="molecule type" value="Genomic_DNA"/>
</dbReference>
<dbReference type="AlphaFoldDB" id="A0AA38Q842"/>
<evidence type="ECO:0000313" key="1">
    <source>
        <dbReference type="EMBL" id="KAJ3988862.1"/>
    </source>
</evidence>
<evidence type="ECO:0000313" key="2">
    <source>
        <dbReference type="Proteomes" id="UP001163850"/>
    </source>
</evidence>
<organism evidence="1 2">
    <name type="scientific">Lentinula detonsa</name>
    <dbReference type="NCBI Taxonomy" id="2804962"/>
    <lineage>
        <taxon>Eukaryota</taxon>
        <taxon>Fungi</taxon>
        <taxon>Dikarya</taxon>
        <taxon>Basidiomycota</taxon>
        <taxon>Agaricomycotina</taxon>
        <taxon>Agaricomycetes</taxon>
        <taxon>Agaricomycetidae</taxon>
        <taxon>Agaricales</taxon>
        <taxon>Marasmiineae</taxon>
        <taxon>Omphalotaceae</taxon>
        <taxon>Lentinula</taxon>
    </lineage>
</organism>
<gene>
    <name evidence="1" type="ORF">F5890DRAFT_264805</name>
</gene>